<comment type="caution">
    <text evidence="7">The sequence shown here is derived from an EMBL/GenBank/DDBJ whole genome shotgun (WGS) entry which is preliminary data.</text>
</comment>
<dbReference type="InterPro" id="IPR017441">
    <property type="entry name" value="Protein_kinase_ATP_BS"/>
</dbReference>
<evidence type="ECO:0000256" key="1">
    <source>
        <dbReference type="ARBA" id="ARBA00022679"/>
    </source>
</evidence>
<evidence type="ECO:0000256" key="3">
    <source>
        <dbReference type="ARBA" id="ARBA00022777"/>
    </source>
</evidence>
<dbReference type="Gene3D" id="3.30.200.20">
    <property type="entry name" value="Phosphorylase Kinase, domain 1"/>
    <property type="match status" value="1"/>
</dbReference>
<keyword evidence="8" id="KW-1185">Reference proteome</keyword>
<dbReference type="PANTHER" id="PTHR43289:SF6">
    <property type="entry name" value="SERINE_THREONINE-PROTEIN KINASE NEKL-3"/>
    <property type="match status" value="1"/>
</dbReference>
<keyword evidence="7" id="KW-0723">Serine/threonine-protein kinase</keyword>
<keyword evidence="1" id="KW-0808">Transferase</keyword>
<dbReference type="CDD" id="cd14014">
    <property type="entry name" value="STKc_PknB_like"/>
    <property type="match status" value="1"/>
</dbReference>
<name>A0ABS5BJI7_9BACT</name>
<evidence type="ECO:0000256" key="4">
    <source>
        <dbReference type="ARBA" id="ARBA00022840"/>
    </source>
</evidence>
<dbReference type="InterPro" id="IPR008271">
    <property type="entry name" value="Ser/Thr_kinase_AS"/>
</dbReference>
<feature type="binding site" evidence="5">
    <location>
        <position position="109"/>
    </location>
    <ligand>
        <name>ATP</name>
        <dbReference type="ChEBI" id="CHEBI:30616"/>
    </ligand>
</feature>
<dbReference type="PROSITE" id="PS00107">
    <property type="entry name" value="PROTEIN_KINASE_ATP"/>
    <property type="match status" value="1"/>
</dbReference>
<dbReference type="SMART" id="SM00220">
    <property type="entry name" value="S_TKc"/>
    <property type="match status" value="1"/>
</dbReference>
<protein>
    <submittedName>
        <fullName evidence="7">Serine/threonine protein kinase</fullName>
    </submittedName>
</protein>
<keyword evidence="4 5" id="KW-0067">ATP-binding</keyword>
<reference evidence="7 8" key="1">
    <citation type="submission" date="2021-04" db="EMBL/GenBank/DDBJ databases">
        <authorList>
            <person name="Ivanova A."/>
        </authorList>
    </citation>
    <scope>NUCLEOTIDE SEQUENCE [LARGE SCALE GENOMIC DNA]</scope>
    <source>
        <strain evidence="7 8">G18</strain>
    </source>
</reference>
<dbReference type="PROSITE" id="PS50011">
    <property type="entry name" value="PROTEIN_KINASE_DOM"/>
    <property type="match status" value="1"/>
</dbReference>
<organism evidence="7 8">
    <name type="scientific">Gemmata palustris</name>
    <dbReference type="NCBI Taxonomy" id="2822762"/>
    <lineage>
        <taxon>Bacteria</taxon>
        <taxon>Pseudomonadati</taxon>
        <taxon>Planctomycetota</taxon>
        <taxon>Planctomycetia</taxon>
        <taxon>Gemmatales</taxon>
        <taxon>Gemmataceae</taxon>
        <taxon>Gemmata</taxon>
    </lineage>
</organism>
<dbReference type="PANTHER" id="PTHR43289">
    <property type="entry name" value="MITOGEN-ACTIVATED PROTEIN KINASE KINASE KINASE 20-RELATED"/>
    <property type="match status" value="1"/>
</dbReference>
<dbReference type="RefSeq" id="WP_210651786.1">
    <property type="nucleotide sequence ID" value="NZ_JAGKQQ010000001.1"/>
</dbReference>
<dbReference type="GO" id="GO:0004674">
    <property type="term" value="F:protein serine/threonine kinase activity"/>
    <property type="evidence" value="ECO:0007669"/>
    <property type="project" value="UniProtKB-KW"/>
</dbReference>
<dbReference type="InterPro" id="IPR011009">
    <property type="entry name" value="Kinase-like_dom_sf"/>
</dbReference>
<evidence type="ECO:0000313" key="7">
    <source>
        <dbReference type="EMBL" id="MBP3953869.1"/>
    </source>
</evidence>
<accession>A0ABS5BJI7</accession>
<gene>
    <name evidence="7" type="ORF">J8F10_00955</name>
</gene>
<dbReference type="Proteomes" id="UP000676565">
    <property type="component" value="Unassembled WGS sequence"/>
</dbReference>
<feature type="domain" description="Protein kinase" evidence="6">
    <location>
        <begin position="73"/>
        <end position="344"/>
    </location>
</feature>
<proteinExistence type="predicted"/>
<dbReference type="EMBL" id="JAGKQQ010000001">
    <property type="protein sequence ID" value="MBP3953869.1"/>
    <property type="molecule type" value="Genomic_DNA"/>
</dbReference>
<dbReference type="InterPro" id="IPR000719">
    <property type="entry name" value="Prot_kinase_dom"/>
</dbReference>
<dbReference type="PROSITE" id="PS00108">
    <property type="entry name" value="PROTEIN_KINASE_ST"/>
    <property type="match status" value="1"/>
</dbReference>
<dbReference type="SUPFAM" id="SSF56112">
    <property type="entry name" value="Protein kinase-like (PK-like)"/>
    <property type="match status" value="1"/>
</dbReference>
<evidence type="ECO:0000256" key="2">
    <source>
        <dbReference type="ARBA" id="ARBA00022741"/>
    </source>
</evidence>
<keyword evidence="2 5" id="KW-0547">Nucleotide-binding</keyword>
<evidence type="ECO:0000256" key="5">
    <source>
        <dbReference type="PROSITE-ProRule" id="PRU10141"/>
    </source>
</evidence>
<dbReference type="Gene3D" id="1.10.510.10">
    <property type="entry name" value="Transferase(Phosphotransferase) domain 1"/>
    <property type="match status" value="1"/>
</dbReference>
<sequence>MTGMADPPLATFLATLRRSRLLDPPDFDRLTARHNPASARAFADALVGTGVLTHYQAEKLLDGRWYGLVLGPYSILAPLGRGGMGTVVYLARDRRMSAALGDSELVALKLLTNRKAEREPKALRRFRREMVLGRRADHPNVVHTLAAGTLDDVHYTALEYVPGRTVRQLVLETGPLAVGDAARVFADVAAGLAHVHERGLVHRDVKPSNVMVRPDGRGVLLDLGLALVPGEPLPDDPTIVGGRGYTVGTMDYLAPEQARDASAVGPAADLYGLGCAIVFALTGSPPFPAPTAREKIARHRSDWPPALEQVPPAFARIVHTLMAKSPHMRYESATVVQGLLAKWATAPQPRAPVNALAQADAPGRDTGLWELVPGEDLPDPSAGPGWELVHNLDDTPRSIEVLEIPPEKPRRAGCLTAGALFALLGFVAMRVV</sequence>
<keyword evidence="3 7" id="KW-0418">Kinase</keyword>
<dbReference type="Pfam" id="PF00069">
    <property type="entry name" value="Pkinase"/>
    <property type="match status" value="1"/>
</dbReference>
<evidence type="ECO:0000259" key="6">
    <source>
        <dbReference type="PROSITE" id="PS50011"/>
    </source>
</evidence>
<evidence type="ECO:0000313" key="8">
    <source>
        <dbReference type="Proteomes" id="UP000676565"/>
    </source>
</evidence>